<evidence type="ECO:0000313" key="1">
    <source>
        <dbReference type="EMBL" id="XDQ51030.1"/>
    </source>
</evidence>
<sequence length="339" mass="38065">MSSDYDLGSMPGFIYQWGHDQALTHDRCFLCGADLTRGRTDEHVFPQWLLRRFDLWNEKITLLNGTLMPYAQMRIPCCSSCNNEHLSRIEQAVGDAFAEGPDAVAALDATTLFLWMGKIYYGLMFRELSLLVDRRDAQAGTIMTPEFLASFKTHHLLMQAARGVVRWQPDQHPASIFVFRTQEPTHPRGRFDYVDIINFPFFAVRAGATAVVAVLQDWGALAEAVTVPGLEAAKQLDLHPQQFRETAALAAYMTTLFNRVPKHLMHAAEDHVGILTLPIAGLSAKPVFDPFDLSHYAQVLSFVTGRPLEELYDGRNIVTLLRDGTTDFCGVMSLRDDDV</sequence>
<reference evidence="1" key="1">
    <citation type="submission" date="2024-07" db="EMBL/GenBank/DDBJ databases">
        <authorList>
            <person name="Yu S.T."/>
        </authorList>
    </citation>
    <scope>NUCLEOTIDE SEQUENCE</scope>
    <source>
        <strain evidence="1">R41</strain>
    </source>
</reference>
<gene>
    <name evidence="1" type="ORF">AB5J53_04740</name>
</gene>
<accession>A0AB39R597</accession>
<dbReference type="EMBL" id="CP163443">
    <property type="protein sequence ID" value="XDQ51030.1"/>
    <property type="molecule type" value="Genomic_DNA"/>
</dbReference>
<evidence type="ECO:0008006" key="2">
    <source>
        <dbReference type="Google" id="ProtNLM"/>
    </source>
</evidence>
<protein>
    <recommendedName>
        <fullName evidence="2">HNH endonuclease</fullName>
    </recommendedName>
</protein>
<dbReference type="RefSeq" id="WP_369244375.1">
    <property type="nucleotide sequence ID" value="NZ_CP163443.1"/>
</dbReference>
<name>A0AB39R597_9ACTN</name>
<dbReference type="AlphaFoldDB" id="A0AB39R597"/>
<proteinExistence type="predicted"/>
<organism evidence="1">
    <name type="scientific">Streptomyces sp. R41</name>
    <dbReference type="NCBI Taxonomy" id="3238632"/>
    <lineage>
        <taxon>Bacteria</taxon>
        <taxon>Bacillati</taxon>
        <taxon>Actinomycetota</taxon>
        <taxon>Actinomycetes</taxon>
        <taxon>Kitasatosporales</taxon>
        <taxon>Streptomycetaceae</taxon>
        <taxon>Streptomyces</taxon>
    </lineage>
</organism>